<dbReference type="AlphaFoldDB" id="A0A165FWA7"/>
<sequence>MARDVAPGDIIGRAAGRVSRHSWRWANIPAPAPAHAIPGRQSPLRENIEMTNFTQSARLSIDANSIIQAVPGGSSVTESPIGVASRTSDVAERTCNLGTLKEMGNDVTPASLSRVVPQAFGIPNETGIYRLSPPVETVPELATTEPLYVQNNKVKSALGSTVNAVMFSSRLLHKVQRSKENIPLKRDTAEWRTTARELPKEPRRRDSLTPTVPAITVV</sequence>
<gene>
    <name evidence="2" type="ORF">CALCODRAFT_289357</name>
</gene>
<dbReference type="InParanoid" id="A0A165FWA7"/>
<dbReference type="Proteomes" id="UP000076842">
    <property type="component" value="Unassembled WGS sequence"/>
</dbReference>
<dbReference type="EMBL" id="KV423966">
    <property type="protein sequence ID" value="KZT57282.1"/>
    <property type="molecule type" value="Genomic_DNA"/>
</dbReference>
<feature type="region of interest" description="Disordered" evidence="1">
    <location>
        <begin position="197"/>
        <end position="218"/>
    </location>
</feature>
<protein>
    <submittedName>
        <fullName evidence="2">Uncharacterized protein</fullName>
    </submittedName>
</protein>
<feature type="compositionally biased region" description="Basic and acidic residues" evidence="1">
    <location>
        <begin position="197"/>
        <end position="207"/>
    </location>
</feature>
<accession>A0A165FWA7</accession>
<evidence type="ECO:0000313" key="2">
    <source>
        <dbReference type="EMBL" id="KZT57282.1"/>
    </source>
</evidence>
<evidence type="ECO:0000313" key="3">
    <source>
        <dbReference type="Proteomes" id="UP000076842"/>
    </source>
</evidence>
<organism evidence="2 3">
    <name type="scientific">Calocera cornea HHB12733</name>
    <dbReference type="NCBI Taxonomy" id="1353952"/>
    <lineage>
        <taxon>Eukaryota</taxon>
        <taxon>Fungi</taxon>
        <taxon>Dikarya</taxon>
        <taxon>Basidiomycota</taxon>
        <taxon>Agaricomycotina</taxon>
        <taxon>Dacrymycetes</taxon>
        <taxon>Dacrymycetales</taxon>
        <taxon>Dacrymycetaceae</taxon>
        <taxon>Calocera</taxon>
    </lineage>
</organism>
<evidence type="ECO:0000256" key="1">
    <source>
        <dbReference type="SAM" id="MobiDB-lite"/>
    </source>
</evidence>
<reference evidence="2 3" key="1">
    <citation type="journal article" date="2016" name="Mol. Biol. Evol.">
        <title>Comparative Genomics of Early-Diverging Mushroom-Forming Fungi Provides Insights into the Origins of Lignocellulose Decay Capabilities.</title>
        <authorList>
            <person name="Nagy L.G."/>
            <person name="Riley R."/>
            <person name="Tritt A."/>
            <person name="Adam C."/>
            <person name="Daum C."/>
            <person name="Floudas D."/>
            <person name="Sun H."/>
            <person name="Yadav J.S."/>
            <person name="Pangilinan J."/>
            <person name="Larsson K.H."/>
            <person name="Matsuura K."/>
            <person name="Barry K."/>
            <person name="Labutti K."/>
            <person name="Kuo R."/>
            <person name="Ohm R.A."/>
            <person name="Bhattacharya S.S."/>
            <person name="Shirouzu T."/>
            <person name="Yoshinaga Y."/>
            <person name="Martin F.M."/>
            <person name="Grigoriev I.V."/>
            <person name="Hibbett D.S."/>
        </authorList>
    </citation>
    <scope>NUCLEOTIDE SEQUENCE [LARGE SCALE GENOMIC DNA]</scope>
    <source>
        <strain evidence="2 3">HHB12733</strain>
    </source>
</reference>
<name>A0A165FWA7_9BASI</name>
<proteinExistence type="predicted"/>
<keyword evidence="3" id="KW-1185">Reference proteome</keyword>